<dbReference type="EMBL" id="CP045897">
    <property type="protein sequence ID" value="QQP51495.1"/>
    <property type="molecule type" value="Genomic_DNA"/>
</dbReference>
<dbReference type="AlphaFoldDB" id="A0A7T8HL44"/>
<proteinExistence type="predicted"/>
<accession>A0A7T8HL44</accession>
<sequence>MVCCSGPLVVVSNLHVALIREDDLPSARIEFGNVVGDRPICSPALCLADEVFSRYHQ</sequence>
<keyword evidence="2" id="KW-1185">Reference proteome</keyword>
<organism evidence="1 2">
    <name type="scientific">Caligus rogercresseyi</name>
    <name type="common">Sea louse</name>
    <dbReference type="NCBI Taxonomy" id="217165"/>
    <lineage>
        <taxon>Eukaryota</taxon>
        <taxon>Metazoa</taxon>
        <taxon>Ecdysozoa</taxon>
        <taxon>Arthropoda</taxon>
        <taxon>Crustacea</taxon>
        <taxon>Multicrustacea</taxon>
        <taxon>Hexanauplia</taxon>
        <taxon>Copepoda</taxon>
        <taxon>Siphonostomatoida</taxon>
        <taxon>Caligidae</taxon>
        <taxon>Caligus</taxon>
    </lineage>
</organism>
<evidence type="ECO:0000313" key="1">
    <source>
        <dbReference type="EMBL" id="QQP51495.1"/>
    </source>
</evidence>
<name>A0A7T8HL44_CALRO</name>
<gene>
    <name evidence="1" type="ORF">FKW44_012876</name>
</gene>
<dbReference type="Proteomes" id="UP000595437">
    <property type="component" value="Chromosome 8"/>
</dbReference>
<protein>
    <submittedName>
        <fullName evidence="1">Uncharacterized protein</fullName>
    </submittedName>
</protein>
<reference evidence="2" key="1">
    <citation type="submission" date="2021-01" db="EMBL/GenBank/DDBJ databases">
        <title>Caligus Genome Assembly.</title>
        <authorList>
            <person name="Gallardo-Escarate C."/>
        </authorList>
    </citation>
    <scope>NUCLEOTIDE SEQUENCE [LARGE SCALE GENOMIC DNA]</scope>
</reference>
<evidence type="ECO:0000313" key="2">
    <source>
        <dbReference type="Proteomes" id="UP000595437"/>
    </source>
</evidence>